<dbReference type="EMBL" id="FVGW01000022">
    <property type="protein sequence ID" value="SKN01169.1"/>
    <property type="molecule type" value="Genomic_DNA"/>
</dbReference>
<sequence>MNALTHPADERRIREIVREELAALQVSDAGLKTSGIRLKLDELLNEPSRLARQLDVPHEGEAVTTDDGDGLTRSWDARTFEYVETVKVVAS</sequence>
<accession>A0A1T8V7V9</accession>
<dbReference type="RefSeq" id="WP_079636333.1">
    <property type="nucleotide sequence ID" value="NZ_FVGW01000022.1"/>
</dbReference>
<protein>
    <submittedName>
        <fullName evidence="1">Uncharacterized protein</fullName>
    </submittedName>
</protein>
<organism evidence="1 2">
    <name type="scientific">Mycobacteroides abscessus subsp. massiliense</name>
    <dbReference type="NCBI Taxonomy" id="1962118"/>
    <lineage>
        <taxon>Bacteria</taxon>
        <taxon>Bacillati</taxon>
        <taxon>Actinomycetota</taxon>
        <taxon>Actinomycetes</taxon>
        <taxon>Mycobacteriales</taxon>
        <taxon>Mycobacteriaceae</taxon>
        <taxon>Mycobacteroides</taxon>
        <taxon>Mycobacteroides abscessus</taxon>
    </lineage>
</organism>
<evidence type="ECO:0000313" key="2">
    <source>
        <dbReference type="Proteomes" id="UP000190074"/>
    </source>
</evidence>
<name>A0A1T8V7V9_9MYCO</name>
<evidence type="ECO:0000313" key="1">
    <source>
        <dbReference type="EMBL" id="SKN01169.1"/>
    </source>
</evidence>
<dbReference type="Proteomes" id="UP000190074">
    <property type="component" value="Unassembled WGS sequence"/>
</dbReference>
<proteinExistence type="predicted"/>
<gene>
    <name evidence="1" type="ORF">SAMEA2259716_05751</name>
</gene>
<dbReference type="AlphaFoldDB" id="A0A1T8V7V9"/>
<reference evidence="1 2" key="1">
    <citation type="submission" date="2016-11" db="EMBL/GenBank/DDBJ databases">
        <authorList>
            <consortium name="Pathogen Informatics"/>
        </authorList>
    </citation>
    <scope>NUCLEOTIDE SEQUENCE [LARGE SCALE GENOMIC DNA]</scope>
    <source>
        <strain evidence="1 2">911</strain>
    </source>
</reference>